<keyword evidence="2" id="KW-0472">Membrane</keyword>
<feature type="region of interest" description="Disordered" evidence="1">
    <location>
        <begin position="43"/>
        <end position="72"/>
    </location>
</feature>
<gene>
    <name evidence="3" type="ORF">K435DRAFT_778913</name>
</gene>
<feature type="region of interest" description="Disordered" evidence="1">
    <location>
        <begin position="1"/>
        <end position="25"/>
    </location>
</feature>
<dbReference type="AlphaFoldDB" id="A0A4V4HFN7"/>
<feature type="transmembrane region" description="Helical" evidence="2">
    <location>
        <begin position="182"/>
        <end position="204"/>
    </location>
</feature>
<evidence type="ECO:0000313" key="3">
    <source>
        <dbReference type="EMBL" id="THU95665.1"/>
    </source>
</evidence>
<proteinExistence type="predicted"/>
<keyword evidence="4" id="KW-1185">Reference proteome</keyword>
<dbReference type="EMBL" id="ML179195">
    <property type="protein sequence ID" value="THU95665.1"/>
    <property type="molecule type" value="Genomic_DNA"/>
</dbReference>
<keyword evidence="2" id="KW-0812">Transmembrane</keyword>
<feature type="transmembrane region" description="Helical" evidence="2">
    <location>
        <begin position="95"/>
        <end position="116"/>
    </location>
</feature>
<evidence type="ECO:0000313" key="4">
    <source>
        <dbReference type="Proteomes" id="UP000297245"/>
    </source>
</evidence>
<feature type="compositionally biased region" description="Polar residues" evidence="1">
    <location>
        <begin position="52"/>
        <end position="61"/>
    </location>
</feature>
<accession>A0A4V4HFN7</accession>
<evidence type="ECO:0000256" key="2">
    <source>
        <dbReference type="SAM" id="Phobius"/>
    </source>
</evidence>
<dbReference type="OrthoDB" id="2553651at2759"/>
<dbReference type="Proteomes" id="UP000297245">
    <property type="component" value="Unassembled WGS sequence"/>
</dbReference>
<feature type="transmembrane region" description="Helical" evidence="2">
    <location>
        <begin position="216"/>
        <end position="235"/>
    </location>
</feature>
<evidence type="ECO:0000256" key="1">
    <source>
        <dbReference type="SAM" id="MobiDB-lite"/>
    </source>
</evidence>
<feature type="transmembrane region" description="Helical" evidence="2">
    <location>
        <begin position="128"/>
        <end position="147"/>
    </location>
</feature>
<protein>
    <submittedName>
        <fullName evidence="3">Uncharacterized protein</fullName>
    </submittedName>
</protein>
<name>A0A4V4HFN7_DENBC</name>
<sequence>MSYAAAAASHLPPNQPQPDPALLNTEIPQASIVVDDTSKINVVHPDFKDHPTTVTSQSRPTPDTEKRKPRKYMREAEEEGLYLWQLTKRILLRPGVAGGLVGLVNIGLFAGASHAFYTQPHLRRDTKAIGSTAAATVALLSAEAFAVEQYRQTPQGREEERRAREEGTLIYRHAREVILRPSVLGGLLAWVNTAVIGAVGYYSYINWDKPTWDRRVVSAVSVGLLALFGGEGLIAERYRH</sequence>
<reference evidence="3 4" key="1">
    <citation type="journal article" date="2019" name="Nat. Ecol. Evol.">
        <title>Megaphylogeny resolves global patterns of mushroom evolution.</title>
        <authorList>
            <person name="Varga T."/>
            <person name="Krizsan K."/>
            <person name="Foldi C."/>
            <person name="Dima B."/>
            <person name="Sanchez-Garcia M."/>
            <person name="Sanchez-Ramirez S."/>
            <person name="Szollosi G.J."/>
            <person name="Szarkandi J.G."/>
            <person name="Papp V."/>
            <person name="Albert L."/>
            <person name="Andreopoulos W."/>
            <person name="Angelini C."/>
            <person name="Antonin V."/>
            <person name="Barry K.W."/>
            <person name="Bougher N.L."/>
            <person name="Buchanan P."/>
            <person name="Buyck B."/>
            <person name="Bense V."/>
            <person name="Catcheside P."/>
            <person name="Chovatia M."/>
            <person name="Cooper J."/>
            <person name="Damon W."/>
            <person name="Desjardin D."/>
            <person name="Finy P."/>
            <person name="Geml J."/>
            <person name="Haridas S."/>
            <person name="Hughes K."/>
            <person name="Justo A."/>
            <person name="Karasinski D."/>
            <person name="Kautmanova I."/>
            <person name="Kiss B."/>
            <person name="Kocsube S."/>
            <person name="Kotiranta H."/>
            <person name="LaButti K.M."/>
            <person name="Lechner B.E."/>
            <person name="Liimatainen K."/>
            <person name="Lipzen A."/>
            <person name="Lukacs Z."/>
            <person name="Mihaltcheva S."/>
            <person name="Morgado L.N."/>
            <person name="Niskanen T."/>
            <person name="Noordeloos M.E."/>
            <person name="Ohm R.A."/>
            <person name="Ortiz-Santana B."/>
            <person name="Ovrebo C."/>
            <person name="Racz N."/>
            <person name="Riley R."/>
            <person name="Savchenko A."/>
            <person name="Shiryaev A."/>
            <person name="Soop K."/>
            <person name="Spirin V."/>
            <person name="Szebenyi C."/>
            <person name="Tomsovsky M."/>
            <person name="Tulloss R.E."/>
            <person name="Uehling J."/>
            <person name="Grigoriev I.V."/>
            <person name="Vagvolgyi C."/>
            <person name="Papp T."/>
            <person name="Martin F.M."/>
            <person name="Miettinen O."/>
            <person name="Hibbett D.S."/>
            <person name="Nagy L.G."/>
        </authorList>
    </citation>
    <scope>NUCLEOTIDE SEQUENCE [LARGE SCALE GENOMIC DNA]</scope>
    <source>
        <strain evidence="3 4">CBS 962.96</strain>
    </source>
</reference>
<keyword evidence="2" id="KW-1133">Transmembrane helix</keyword>
<organism evidence="3 4">
    <name type="scientific">Dendrothele bispora (strain CBS 962.96)</name>
    <dbReference type="NCBI Taxonomy" id="1314807"/>
    <lineage>
        <taxon>Eukaryota</taxon>
        <taxon>Fungi</taxon>
        <taxon>Dikarya</taxon>
        <taxon>Basidiomycota</taxon>
        <taxon>Agaricomycotina</taxon>
        <taxon>Agaricomycetes</taxon>
        <taxon>Agaricomycetidae</taxon>
        <taxon>Agaricales</taxon>
        <taxon>Agaricales incertae sedis</taxon>
        <taxon>Dendrothele</taxon>
    </lineage>
</organism>